<comment type="caution">
    <text evidence="2">The sequence shown here is derived from an EMBL/GenBank/DDBJ whole genome shotgun (WGS) entry which is preliminary data.</text>
</comment>
<gene>
    <name evidence="2" type="primary">Mo02010</name>
    <name evidence="2" type="ORF">E5Q_02010</name>
</gene>
<keyword evidence="1" id="KW-0812">Transmembrane</keyword>
<dbReference type="EMBL" id="BABT02000061">
    <property type="protein sequence ID" value="GAA95353.1"/>
    <property type="molecule type" value="Genomic_DNA"/>
</dbReference>
<feature type="transmembrane region" description="Helical" evidence="1">
    <location>
        <begin position="63"/>
        <end position="86"/>
    </location>
</feature>
<keyword evidence="3" id="KW-1185">Reference proteome</keyword>
<evidence type="ECO:0000256" key="1">
    <source>
        <dbReference type="SAM" id="Phobius"/>
    </source>
</evidence>
<feature type="transmembrane region" description="Helical" evidence="1">
    <location>
        <begin position="121"/>
        <end position="143"/>
    </location>
</feature>
<reference evidence="2 3" key="1">
    <citation type="journal article" date="2011" name="J. Gen. Appl. Microbiol.">
        <title>Draft genome sequencing of the enigmatic basidiomycete Mixia osmundae.</title>
        <authorList>
            <person name="Nishida H."/>
            <person name="Nagatsuka Y."/>
            <person name="Sugiyama J."/>
        </authorList>
    </citation>
    <scope>NUCLEOTIDE SEQUENCE [LARGE SCALE GENOMIC DNA]</scope>
    <source>
        <strain evidence="3">CBS 9802 / IAM 14324 / JCM 22182 / KY 12970</strain>
    </source>
</reference>
<evidence type="ECO:0000313" key="2">
    <source>
        <dbReference type="EMBL" id="GAA95353.1"/>
    </source>
</evidence>
<dbReference type="PANTHER" id="PTHR37992">
    <property type="entry name" value="EXPRESSED PROTEIN"/>
    <property type="match status" value="1"/>
</dbReference>
<protein>
    <submittedName>
        <fullName evidence="2">Uncharacterized protein</fullName>
    </submittedName>
</protein>
<organism evidence="2 3">
    <name type="scientific">Mixia osmundae (strain CBS 9802 / IAM 14324 / JCM 22182 / KY 12970)</name>
    <dbReference type="NCBI Taxonomy" id="764103"/>
    <lineage>
        <taxon>Eukaryota</taxon>
        <taxon>Fungi</taxon>
        <taxon>Dikarya</taxon>
        <taxon>Basidiomycota</taxon>
        <taxon>Pucciniomycotina</taxon>
        <taxon>Mixiomycetes</taxon>
        <taxon>Mixiales</taxon>
        <taxon>Mixiaceae</taxon>
        <taxon>Mixia</taxon>
    </lineage>
</organism>
<proteinExistence type="predicted"/>
<feature type="transmembrane region" description="Helical" evidence="1">
    <location>
        <begin position="93"/>
        <end position="115"/>
    </location>
</feature>
<name>G7DXP3_MIXOS</name>
<dbReference type="Proteomes" id="UP000009131">
    <property type="component" value="Unassembled WGS sequence"/>
</dbReference>
<reference evidence="2 3" key="2">
    <citation type="journal article" date="2012" name="Open Biol.">
        <title>Characteristics of nucleosomes and linker DNA regions on the genome of the basidiomycete Mixia osmundae revealed by mono- and dinucleosome mapping.</title>
        <authorList>
            <person name="Nishida H."/>
            <person name="Kondo S."/>
            <person name="Matsumoto T."/>
            <person name="Suzuki Y."/>
            <person name="Yoshikawa H."/>
            <person name="Taylor T.D."/>
            <person name="Sugiyama J."/>
        </authorList>
    </citation>
    <scope>NUCLEOTIDE SEQUENCE [LARGE SCALE GENOMIC DNA]</scope>
    <source>
        <strain evidence="3">CBS 9802 / IAM 14324 / JCM 22182 / KY 12970</strain>
    </source>
</reference>
<sequence>METVLGRTVELDPASPALVRLQIITPLSILLSLGANLVCALAIKPGLGQISDDYLTILTPRKSLIGIYWLVLYVLQIGYAVLLAVVRKPETRALIINGLGIRFVLANFVFALWAVFWTLRIFLASEICLLVCGVLLLSIWLTLLRWNTTISKRPLDYILINMPVVMFLLVLWNVDIWQNGLLAFHWFKYVGSDPNEGPGKWEKERGKHAWIIFGIVTAVGLINSFIVFIGRDLVWALASIYLYIALLLKEPKPPQVVISLILVSALQLIAFVASALWYRYKAKQDEGRILLPADDLVEDDAARAGFVSNLEED</sequence>
<feature type="transmembrane region" description="Helical" evidence="1">
    <location>
        <begin position="155"/>
        <end position="174"/>
    </location>
</feature>
<dbReference type="eggNOG" id="ENOG502S1CA">
    <property type="taxonomic scope" value="Eukaryota"/>
</dbReference>
<dbReference type="OrthoDB" id="3342455at2759"/>
<feature type="transmembrane region" description="Helical" evidence="1">
    <location>
        <begin position="255"/>
        <end position="278"/>
    </location>
</feature>
<evidence type="ECO:0000313" key="3">
    <source>
        <dbReference type="Proteomes" id="UP000009131"/>
    </source>
</evidence>
<dbReference type="PANTHER" id="PTHR37992:SF1">
    <property type="entry name" value="DUF1774-DOMAIN-CONTAINING PROTEIN"/>
    <property type="match status" value="1"/>
</dbReference>
<accession>G7DXP3</accession>
<dbReference type="OMA" id="MFPYSLF"/>
<feature type="transmembrane region" description="Helical" evidence="1">
    <location>
        <begin position="233"/>
        <end position="249"/>
    </location>
</feature>
<dbReference type="RefSeq" id="XP_014569792.1">
    <property type="nucleotide sequence ID" value="XM_014714306.1"/>
</dbReference>
<keyword evidence="1" id="KW-0472">Membrane</keyword>
<feature type="transmembrane region" description="Helical" evidence="1">
    <location>
        <begin position="208"/>
        <end position="226"/>
    </location>
</feature>
<feature type="transmembrane region" description="Helical" evidence="1">
    <location>
        <begin position="21"/>
        <end position="43"/>
    </location>
</feature>
<dbReference type="AlphaFoldDB" id="G7DXP3"/>
<dbReference type="InParanoid" id="G7DXP3"/>
<keyword evidence="1" id="KW-1133">Transmembrane helix</keyword>
<dbReference type="InterPro" id="IPR013920">
    <property type="entry name" value="DUF1774_fun"/>
</dbReference>
<dbReference type="STRING" id="764103.G7DXP3"/>
<dbReference type="HOGENOM" id="CLU_033260_0_0_1"/>